<protein>
    <submittedName>
        <fullName evidence="3">AAA family ATPase</fullName>
    </submittedName>
</protein>
<feature type="coiled-coil region" evidence="1">
    <location>
        <begin position="148"/>
        <end position="175"/>
    </location>
</feature>
<sequence>MIISIINEKGGSGKTTLAVNLAARLAEDGDNTLLIDADPQRSTEVFSDMRSQSGLIPLFSNVSKTGISLGDEIKRMRNNFDSIIIDTGGRDSKEMRKAILSSDIIIIPTIPSQYDVNVLDHMLDIYSEVKDLNPNLIALVLVNRVSPNPFLVKELENLKDYIKDAKNEKQLTNNVEIFTSVIYERQAYRKAVIDGKSLKEFCKEDDKALTDFEEFYQELLKLAEIKLKG</sequence>
<feature type="domain" description="CobQ/CobB/MinD/ParA nucleotide binding" evidence="2">
    <location>
        <begin position="3"/>
        <end position="197"/>
    </location>
</feature>
<dbReference type="Pfam" id="PF01656">
    <property type="entry name" value="CbiA"/>
    <property type="match status" value="1"/>
</dbReference>
<dbReference type="PIRSF" id="PIRSF009320">
    <property type="entry name" value="Nuc_binding_HP_1000"/>
    <property type="match status" value="1"/>
</dbReference>
<dbReference type="InterPro" id="IPR050678">
    <property type="entry name" value="DNA_Partitioning_ATPase"/>
</dbReference>
<dbReference type="InterPro" id="IPR027417">
    <property type="entry name" value="P-loop_NTPase"/>
</dbReference>
<dbReference type="PANTHER" id="PTHR13696:SF96">
    <property type="entry name" value="COBQ_COBB_MIND_PARA NUCLEOTIDE BINDING DOMAIN-CONTAINING PROTEIN"/>
    <property type="match status" value="1"/>
</dbReference>
<organism evidence="3">
    <name type="scientific">Campylobacter fetus</name>
    <dbReference type="NCBI Taxonomy" id="196"/>
    <lineage>
        <taxon>Bacteria</taxon>
        <taxon>Pseudomonadati</taxon>
        <taxon>Campylobacterota</taxon>
        <taxon>Epsilonproteobacteria</taxon>
        <taxon>Campylobacterales</taxon>
        <taxon>Campylobacteraceae</taxon>
        <taxon>Campylobacter</taxon>
    </lineage>
</organism>
<evidence type="ECO:0000256" key="1">
    <source>
        <dbReference type="SAM" id="Coils"/>
    </source>
</evidence>
<evidence type="ECO:0000259" key="2">
    <source>
        <dbReference type="Pfam" id="PF01656"/>
    </source>
</evidence>
<geneLocation type="plasmid" evidence="3">
    <name>pCFV_08A948_P1</name>
</geneLocation>
<name>A0A7D7PTS6_CAMFE</name>
<dbReference type="PANTHER" id="PTHR13696">
    <property type="entry name" value="P-LOOP CONTAINING NUCLEOSIDE TRIPHOSPHATE HYDROLASE"/>
    <property type="match status" value="1"/>
</dbReference>
<dbReference type="InterPro" id="IPR002586">
    <property type="entry name" value="CobQ/CobB/MinD/ParA_Nub-bd_dom"/>
</dbReference>
<dbReference type="RefSeq" id="WP_065839021.1">
    <property type="nucleotide sequence ID" value="NZ_CP059442.1"/>
</dbReference>
<keyword evidence="3" id="KW-0614">Plasmid</keyword>
<dbReference type="Gene3D" id="3.40.50.300">
    <property type="entry name" value="P-loop containing nucleotide triphosphate hydrolases"/>
    <property type="match status" value="1"/>
</dbReference>
<reference evidence="3" key="1">
    <citation type="journal article" date="2021" name="PeerJ">
        <title>A comparison of fourteen fully characterized mammalian-associated Campylobacter fetus isolates suggests that loss of defense mechanisms contribute to high genomic plasticity and subspecies evolution.</title>
        <authorList>
            <person name="Nadin-Davis S.A."/>
            <person name="Chmara J."/>
            <person name="Carrillo C.D."/>
            <person name="Amoako K."/>
            <person name="Goji N."/>
            <person name="Duceppe M.O."/>
            <person name="Devenish J."/>
        </authorList>
    </citation>
    <scope>NUCLEOTIDE SEQUENCE</scope>
    <source>
        <plasmid evidence="3">pCFV_08A948_P1</plasmid>
    </source>
</reference>
<dbReference type="CDD" id="cd02042">
    <property type="entry name" value="ParAB_family"/>
    <property type="match status" value="1"/>
</dbReference>
<accession>A0A7D7PTS6</accession>
<gene>
    <name evidence="3" type="ORF">GZ986_010165</name>
</gene>
<dbReference type="SUPFAM" id="SSF52540">
    <property type="entry name" value="P-loop containing nucleoside triphosphate hydrolases"/>
    <property type="match status" value="1"/>
</dbReference>
<proteinExistence type="predicted"/>
<dbReference type="EMBL" id="CP059442">
    <property type="protein sequence ID" value="QMS65967.1"/>
    <property type="molecule type" value="Genomic_DNA"/>
</dbReference>
<dbReference type="AlphaFoldDB" id="A0A7D7PTS6"/>
<keyword evidence="1" id="KW-0175">Coiled coil</keyword>
<evidence type="ECO:0000313" key="3">
    <source>
        <dbReference type="EMBL" id="QMS65967.1"/>
    </source>
</evidence>